<gene>
    <name evidence="7" type="ORF">KDK92_01900</name>
</gene>
<feature type="transmembrane region" description="Helical" evidence="5">
    <location>
        <begin position="291"/>
        <end position="314"/>
    </location>
</feature>
<accession>A0A9J6NW35</accession>
<name>A0A9J6NW35_9CLOT</name>
<dbReference type="InterPro" id="IPR006153">
    <property type="entry name" value="Cation/H_exchanger_TM"/>
</dbReference>
<evidence type="ECO:0000256" key="3">
    <source>
        <dbReference type="ARBA" id="ARBA00022989"/>
    </source>
</evidence>
<keyword evidence="2 5" id="KW-0812">Transmembrane</keyword>
<dbReference type="EMBL" id="JAGSOJ010000001">
    <property type="protein sequence ID" value="MCM1988475.1"/>
    <property type="molecule type" value="Genomic_DNA"/>
</dbReference>
<reference evidence="7" key="1">
    <citation type="journal article" date="2021" name="mSystems">
        <title>Bacteria and Archaea Synergistically Convert Glycine Betaine to Biogenic Methane in the Formosa Cold Seep of the South China Sea.</title>
        <authorList>
            <person name="Li L."/>
            <person name="Zhang W."/>
            <person name="Zhang S."/>
            <person name="Song L."/>
            <person name="Sun Q."/>
            <person name="Zhang H."/>
            <person name="Xiang H."/>
            <person name="Dong X."/>
        </authorList>
    </citation>
    <scope>NUCLEOTIDE SEQUENCE</scope>
    <source>
        <strain evidence="7">ZWT</strain>
    </source>
</reference>
<dbReference type="InterPro" id="IPR038770">
    <property type="entry name" value="Na+/solute_symporter_sf"/>
</dbReference>
<evidence type="ECO:0000256" key="1">
    <source>
        <dbReference type="ARBA" id="ARBA00004141"/>
    </source>
</evidence>
<evidence type="ECO:0000256" key="4">
    <source>
        <dbReference type="ARBA" id="ARBA00023136"/>
    </source>
</evidence>
<dbReference type="GO" id="GO:1902600">
    <property type="term" value="P:proton transmembrane transport"/>
    <property type="evidence" value="ECO:0007669"/>
    <property type="project" value="InterPro"/>
</dbReference>
<keyword evidence="4 5" id="KW-0472">Membrane</keyword>
<feature type="transmembrane region" description="Helical" evidence="5">
    <location>
        <begin position="215"/>
        <end position="231"/>
    </location>
</feature>
<comment type="subcellular location">
    <subcellularLocation>
        <location evidence="1">Membrane</location>
        <topology evidence="1">Multi-pass membrane protein</topology>
    </subcellularLocation>
</comment>
<feature type="transmembrane region" description="Helical" evidence="5">
    <location>
        <begin position="86"/>
        <end position="108"/>
    </location>
</feature>
<organism evidence="7 8">
    <name type="scientific">Oceanirhabdus seepicola</name>
    <dbReference type="NCBI Taxonomy" id="2828781"/>
    <lineage>
        <taxon>Bacteria</taxon>
        <taxon>Bacillati</taxon>
        <taxon>Bacillota</taxon>
        <taxon>Clostridia</taxon>
        <taxon>Eubacteriales</taxon>
        <taxon>Clostridiaceae</taxon>
        <taxon>Oceanirhabdus</taxon>
    </lineage>
</organism>
<dbReference type="RefSeq" id="WP_250857341.1">
    <property type="nucleotide sequence ID" value="NZ_JAGSOJ010000001.1"/>
</dbReference>
<dbReference type="Proteomes" id="UP001056429">
    <property type="component" value="Unassembled WGS sequence"/>
</dbReference>
<evidence type="ECO:0000259" key="6">
    <source>
        <dbReference type="Pfam" id="PF00999"/>
    </source>
</evidence>
<evidence type="ECO:0000313" key="7">
    <source>
        <dbReference type="EMBL" id="MCM1988475.1"/>
    </source>
</evidence>
<dbReference type="Gene3D" id="1.20.1530.20">
    <property type="match status" value="1"/>
</dbReference>
<sequence length="394" mass="41861">MHSFLYVGIILITGIIFGRLCKKINLPEVTGYLIGGLLVGHSFLGFIPLSAAKELSLISEAALGFIAFSIGLEFNFVHLKKIGKSAFIITLFQVISTMTFITIGMLILNKNLPFSLVIGAIGTATAPAATIMIVKQYNAKGPVVNTLLPVVAIDDALGVIIFGISLAVAKSLLIPTGNVISSILHPFIEILLAFIIGVSLGLILAFSLNKSEGKNKMLSVVVAIMMIAIGVSSEFNISPLLLCMTIGGTVTNILPNTKPLHEISDRFTPPIFIAFFTLAGAELDISTLSKIGYIGIAYIIFRIVGKIFGAFLGAKIVHSPKVVQKYLGLTLIPQAGVAIGLALIAENSLPNGDTIRTIILAATVIYELIGPLMTKYALFKAGEAHIDKKKSLSI</sequence>
<feature type="transmembrane region" description="Helical" evidence="5">
    <location>
        <begin position="187"/>
        <end position="208"/>
    </location>
</feature>
<feature type="transmembrane region" description="Helical" evidence="5">
    <location>
        <begin position="55"/>
        <end position="74"/>
    </location>
</feature>
<dbReference type="AlphaFoldDB" id="A0A9J6NW35"/>
<proteinExistence type="predicted"/>
<dbReference type="PANTHER" id="PTHR43021:SF2">
    <property type="entry name" value="CATION_H+ EXCHANGER DOMAIN-CONTAINING PROTEIN"/>
    <property type="match status" value="1"/>
</dbReference>
<reference evidence="7" key="2">
    <citation type="submission" date="2021-04" db="EMBL/GenBank/DDBJ databases">
        <authorList>
            <person name="Dong X."/>
        </authorList>
    </citation>
    <scope>NUCLEOTIDE SEQUENCE</scope>
    <source>
        <strain evidence="7">ZWT</strain>
    </source>
</reference>
<keyword evidence="3 5" id="KW-1133">Transmembrane helix</keyword>
<keyword evidence="8" id="KW-1185">Reference proteome</keyword>
<feature type="transmembrane region" description="Helical" evidence="5">
    <location>
        <begin position="146"/>
        <end position="167"/>
    </location>
</feature>
<protein>
    <submittedName>
        <fullName evidence="7">Cation:proton antiporter</fullName>
    </submittedName>
</protein>
<dbReference type="GO" id="GO:0015297">
    <property type="term" value="F:antiporter activity"/>
    <property type="evidence" value="ECO:0007669"/>
    <property type="project" value="InterPro"/>
</dbReference>
<feature type="domain" description="Cation/H+ exchanger transmembrane" evidence="6">
    <location>
        <begin position="12"/>
        <end position="379"/>
    </location>
</feature>
<dbReference type="GO" id="GO:0016020">
    <property type="term" value="C:membrane"/>
    <property type="evidence" value="ECO:0007669"/>
    <property type="project" value="UniProtKB-SubCell"/>
</dbReference>
<evidence type="ECO:0000256" key="5">
    <source>
        <dbReference type="SAM" id="Phobius"/>
    </source>
</evidence>
<evidence type="ECO:0000256" key="2">
    <source>
        <dbReference type="ARBA" id="ARBA00022692"/>
    </source>
</evidence>
<evidence type="ECO:0000313" key="8">
    <source>
        <dbReference type="Proteomes" id="UP001056429"/>
    </source>
</evidence>
<dbReference type="Pfam" id="PF00999">
    <property type="entry name" value="Na_H_Exchanger"/>
    <property type="match status" value="1"/>
</dbReference>
<feature type="transmembrane region" description="Helical" evidence="5">
    <location>
        <begin position="29"/>
        <end position="49"/>
    </location>
</feature>
<comment type="caution">
    <text evidence="7">The sequence shown here is derived from an EMBL/GenBank/DDBJ whole genome shotgun (WGS) entry which is preliminary data.</text>
</comment>
<feature type="transmembrane region" description="Helical" evidence="5">
    <location>
        <begin position="326"/>
        <end position="345"/>
    </location>
</feature>
<feature type="transmembrane region" description="Helical" evidence="5">
    <location>
        <begin position="6"/>
        <end position="22"/>
    </location>
</feature>
<feature type="transmembrane region" description="Helical" evidence="5">
    <location>
        <begin position="357"/>
        <end position="379"/>
    </location>
</feature>
<dbReference type="PANTHER" id="PTHR43021">
    <property type="entry name" value="NA(+)/H(+) ANTIPORTER-RELATED"/>
    <property type="match status" value="1"/>
</dbReference>
<feature type="transmembrane region" description="Helical" evidence="5">
    <location>
        <begin position="114"/>
        <end position="134"/>
    </location>
</feature>